<dbReference type="Proteomes" id="UP001500253">
    <property type="component" value="Unassembled WGS sequence"/>
</dbReference>
<dbReference type="InterPro" id="IPR050523">
    <property type="entry name" value="AKR_Detox_Biosynth"/>
</dbReference>
<dbReference type="EMBL" id="BAAASD010000053">
    <property type="protein sequence ID" value="GAA2370218.1"/>
    <property type="molecule type" value="Genomic_DNA"/>
</dbReference>
<keyword evidence="1" id="KW-0560">Oxidoreductase</keyword>
<gene>
    <name evidence="3" type="ORF">GCM10010246_75260</name>
</gene>
<dbReference type="RefSeq" id="WP_346178768.1">
    <property type="nucleotide sequence ID" value="NZ_BAAASD010000053.1"/>
</dbReference>
<dbReference type="PRINTS" id="PR00069">
    <property type="entry name" value="ALDKETRDTASE"/>
</dbReference>
<dbReference type="InterPro" id="IPR020471">
    <property type="entry name" value="AKR"/>
</dbReference>
<evidence type="ECO:0000259" key="2">
    <source>
        <dbReference type="Pfam" id="PF00248"/>
    </source>
</evidence>
<dbReference type="Gene3D" id="3.20.20.100">
    <property type="entry name" value="NADP-dependent oxidoreductase domain"/>
    <property type="match status" value="1"/>
</dbReference>
<comment type="caution">
    <text evidence="3">The sequence shown here is derived from an EMBL/GenBank/DDBJ whole genome shotgun (WGS) entry which is preliminary data.</text>
</comment>
<reference evidence="4" key="1">
    <citation type="journal article" date="2019" name="Int. J. Syst. Evol. Microbiol.">
        <title>The Global Catalogue of Microorganisms (GCM) 10K type strain sequencing project: providing services to taxonomists for standard genome sequencing and annotation.</title>
        <authorList>
            <consortium name="The Broad Institute Genomics Platform"/>
            <consortium name="The Broad Institute Genome Sequencing Center for Infectious Disease"/>
            <person name="Wu L."/>
            <person name="Ma J."/>
        </authorList>
    </citation>
    <scope>NUCLEOTIDE SEQUENCE [LARGE SCALE GENOMIC DNA]</scope>
    <source>
        <strain evidence="4">JCM 4316</strain>
    </source>
</reference>
<dbReference type="Pfam" id="PF00248">
    <property type="entry name" value="Aldo_ket_red"/>
    <property type="match status" value="1"/>
</dbReference>
<proteinExistence type="predicted"/>
<evidence type="ECO:0000256" key="1">
    <source>
        <dbReference type="ARBA" id="ARBA00023002"/>
    </source>
</evidence>
<feature type="domain" description="NADP-dependent oxidoreductase" evidence="2">
    <location>
        <begin position="18"/>
        <end position="315"/>
    </location>
</feature>
<dbReference type="PANTHER" id="PTHR43364:SF4">
    <property type="entry name" value="NAD(P)-LINKED OXIDOREDUCTASE SUPERFAMILY PROTEIN"/>
    <property type="match status" value="1"/>
</dbReference>
<evidence type="ECO:0000313" key="4">
    <source>
        <dbReference type="Proteomes" id="UP001500253"/>
    </source>
</evidence>
<name>A0ABP5U5P7_9ACTN</name>
<accession>A0ABP5U5P7</accession>
<organism evidence="3 4">
    <name type="scientific">Streptomyces cuspidosporus</name>
    <dbReference type="NCBI Taxonomy" id="66882"/>
    <lineage>
        <taxon>Bacteria</taxon>
        <taxon>Bacillati</taxon>
        <taxon>Actinomycetota</taxon>
        <taxon>Actinomycetes</taxon>
        <taxon>Kitasatosporales</taxon>
        <taxon>Streptomycetaceae</taxon>
        <taxon>Streptomyces</taxon>
    </lineage>
</organism>
<dbReference type="InterPro" id="IPR036812">
    <property type="entry name" value="NAD(P)_OxRdtase_dom_sf"/>
</dbReference>
<evidence type="ECO:0000313" key="3">
    <source>
        <dbReference type="EMBL" id="GAA2370218.1"/>
    </source>
</evidence>
<dbReference type="SUPFAM" id="SSF51430">
    <property type="entry name" value="NAD(P)-linked oxidoreductase"/>
    <property type="match status" value="1"/>
</dbReference>
<dbReference type="PANTHER" id="PTHR43364">
    <property type="entry name" value="NADH-SPECIFIC METHYLGLYOXAL REDUCTASE-RELATED"/>
    <property type="match status" value="1"/>
</dbReference>
<protein>
    <submittedName>
        <fullName evidence="3">Aldo/keto reductase</fullName>
    </submittedName>
</protein>
<sequence>MKRRILGGTGISVSEYALGTMMFGAWGNRDHDESVRIIHRALDTGINFVDTADIYSAGESEEIVGKALKGRREDVVLATKVFNSMGPDANHGGNSRRWITREIENSLRRLGTDYIDLYQIHRPDPATDIDETLSVLSDLVRAGKVRAVGCSTFPAEQIVEAHWTSERRGHVRFRSEQPPYSILARSVEAAVLPTARQYGMGVLTWGPLSAGWLSGRYTKRSDIDLTGGRSALERHKFDPSLPENARKLEAVGRLAELASDAGLSLPHLAVAFVRSHPAVTSVIIGPRTMEQLDDLLAGADVELSEDVLDRIDEIVPPGTDLNRADSYYEPPALVDKAQRRRRAGA</sequence>
<dbReference type="InterPro" id="IPR023210">
    <property type="entry name" value="NADP_OxRdtase_dom"/>
</dbReference>
<keyword evidence="4" id="KW-1185">Reference proteome</keyword>